<dbReference type="OrthoDB" id="6157788at2759"/>
<proteinExistence type="predicted"/>
<dbReference type="AlphaFoldDB" id="A0A8B8EIB0"/>
<dbReference type="RefSeq" id="XP_022339371.1">
    <property type="nucleotide sequence ID" value="XM_022483663.1"/>
</dbReference>
<organism evidence="2 3">
    <name type="scientific">Crassostrea virginica</name>
    <name type="common">Eastern oyster</name>
    <dbReference type="NCBI Taxonomy" id="6565"/>
    <lineage>
        <taxon>Eukaryota</taxon>
        <taxon>Metazoa</taxon>
        <taxon>Spiralia</taxon>
        <taxon>Lophotrochozoa</taxon>
        <taxon>Mollusca</taxon>
        <taxon>Bivalvia</taxon>
        <taxon>Autobranchia</taxon>
        <taxon>Pteriomorphia</taxon>
        <taxon>Ostreida</taxon>
        <taxon>Ostreoidea</taxon>
        <taxon>Ostreidae</taxon>
        <taxon>Crassostrea</taxon>
    </lineage>
</organism>
<dbReference type="InterPro" id="IPR009003">
    <property type="entry name" value="Peptidase_S1_PA"/>
</dbReference>
<protein>
    <submittedName>
        <fullName evidence="3">Uncharacterized protein LOC111134538</fullName>
    </submittedName>
</protein>
<dbReference type="KEGG" id="cvn:111134538"/>
<sequence>MVKEREELILLEGEYAAIKKKVKRKKKKKKMDIIRELTELPDENIVALKKDMVKEREELILLEGEYAAIEKKVKQKKKKKKMDIIRELTELPDEIDEKELIQWYQVLDQTKLLPRYSYHKSLLNWFTEGVMDILSPQEFKKFKDCHIIIKCDEKQINELCLTSEMEEMDAKAFSSAAAWGNNREDVLIVFFVNNDSKRTSKAIELLNRHISLKDGAILYVMNNKNLNNEQRKSEMFETAKICEITDVSFEEECRSKIITQMTSILEKRIVHYLQYIKDDLTKRLRTQAVNASLLEVNAVLKRLKQAECYPDLDSEDAKLIEIEKETEVDEILKRFEDKILYHGYNDDRLYIIVTEESVKENLENLLENQQSVIEIKEKLEICELAKVGVPLHGAKFVYKNETKEEFIADLSFATTGSLMRTNKNQTVAVTARHAFEKNISNAMYVLIEGNVVRLGGQVEQPQNKMECIEDDIAMIEIEEEKRPLVDEKCEKSLIDFAELATCARISERNLEKGDIVHKRGAKTGLTTGVVKDIKIQAVGRFRKPSRVIYITGRENKPFAEGGDSGSLVYQQSLSPEENILEVLALVQGRVNVPIPNPDIICFPFKEGCRTLYKYIEEIEPLKFFDS</sequence>
<dbReference type="Proteomes" id="UP000694844">
    <property type="component" value="Chromosome 5"/>
</dbReference>
<dbReference type="GeneID" id="111134538"/>
<evidence type="ECO:0000313" key="3">
    <source>
        <dbReference type="RefSeq" id="XP_022339371.1"/>
    </source>
</evidence>
<evidence type="ECO:0000313" key="2">
    <source>
        <dbReference type="Proteomes" id="UP000694844"/>
    </source>
</evidence>
<keyword evidence="1" id="KW-0175">Coiled coil</keyword>
<feature type="coiled-coil region" evidence="1">
    <location>
        <begin position="45"/>
        <end position="79"/>
    </location>
</feature>
<reference evidence="3" key="1">
    <citation type="submission" date="2025-08" db="UniProtKB">
        <authorList>
            <consortium name="RefSeq"/>
        </authorList>
    </citation>
    <scope>IDENTIFICATION</scope>
    <source>
        <tissue evidence="3">Whole sample</tissue>
    </source>
</reference>
<keyword evidence="2" id="KW-1185">Reference proteome</keyword>
<evidence type="ECO:0000256" key="1">
    <source>
        <dbReference type="SAM" id="Coils"/>
    </source>
</evidence>
<gene>
    <name evidence="3" type="primary">LOC111134538</name>
</gene>
<dbReference type="SUPFAM" id="SSF50494">
    <property type="entry name" value="Trypsin-like serine proteases"/>
    <property type="match status" value="1"/>
</dbReference>
<accession>A0A8B8EIB0</accession>
<name>A0A8B8EIB0_CRAVI</name>